<dbReference type="AlphaFoldDB" id="A0A927R9M3"/>
<organism evidence="1 2">
    <name type="scientific">Plantactinospora soyae</name>
    <dbReference type="NCBI Taxonomy" id="1544732"/>
    <lineage>
        <taxon>Bacteria</taxon>
        <taxon>Bacillati</taxon>
        <taxon>Actinomycetota</taxon>
        <taxon>Actinomycetes</taxon>
        <taxon>Micromonosporales</taxon>
        <taxon>Micromonosporaceae</taxon>
        <taxon>Plantactinospora</taxon>
    </lineage>
</organism>
<name>A0A927R9M3_9ACTN</name>
<sequence>MRPTRQAPVAVTFSGGRTARGPMTLGQRNIVR</sequence>
<gene>
    <name evidence="1" type="ORF">H4W31_007217</name>
</gene>
<reference evidence="1" key="1">
    <citation type="submission" date="2020-10" db="EMBL/GenBank/DDBJ databases">
        <title>Sequencing the genomes of 1000 actinobacteria strains.</title>
        <authorList>
            <person name="Klenk H.-P."/>
        </authorList>
    </citation>
    <scope>NUCLEOTIDE SEQUENCE</scope>
    <source>
        <strain evidence="1">DSM 46832</strain>
    </source>
</reference>
<accession>A0A927R9M3</accession>
<evidence type="ECO:0000313" key="2">
    <source>
        <dbReference type="Proteomes" id="UP000649753"/>
    </source>
</evidence>
<keyword evidence="2" id="KW-1185">Reference proteome</keyword>
<dbReference type="Proteomes" id="UP000649753">
    <property type="component" value="Unassembled WGS sequence"/>
</dbReference>
<evidence type="ECO:0000313" key="1">
    <source>
        <dbReference type="EMBL" id="MBE1491579.1"/>
    </source>
</evidence>
<protein>
    <submittedName>
        <fullName evidence="1">Uncharacterized protein</fullName>
    </submittedName>
</protein>
<comment type="caution">
    <text evidence="1">The sequence shown here is derived from an EMBL/GenBank/DDBJ whole genome shotgun (WGS) entry which is preliminary data.</text>
</comment>
<proteinExistence type="predicted"/>
<dbReference type="EMBL" id="JADBEB010000001">
    <property type="protein sequence ID" value="MBE1491579.1"/>
    <property type="molecule type" value="Genomic_DNA"/>
</dbReference>